<gene>
    <name evidence="7" type="ORF">Cni_G10189</name>
</gene>
<dbReference type="Pfam" id="PF02365">
    <property type="entry name" value="NAM"/>
    <property type="match status" value="1"/>
</dbReference>
<keyword evidence="4" id="KW-0539">Nucleus</keyword>
<evidence type="ECO:0000256" key="5">
    <source>
        <dbReference type="SAM" id="MobiDB-lite"/>
    </source>
</evidence>
<accession>A0AAQ3K3T7</accession>
<evidence type="ECO:0000259" key="6">
    <source>
        <dbReference type="PROSITE" id="PS51005"/>
    </source>
</evidence>
<dbReference type="GO" id="GO:0003677">
    <property type="term" value="F:DNA binding"/>
    <property type="evidence" value="ECO:0007669"/>
    <property type="project" value="UniProtKB-KW"/>
</dbReference>
<name>A0AAQ3K3T7_9LILI</name>
<dbReference type="AlphaFoldDB" id="A0AAQ3K3T7"/>
<protein>
    <recommendedName>
        <fullName evidence="6">NAC domain-containing protein</fullName>
    </recommendedName>
</protein>
<evidence type="ECO:0000256" key="1">
    <source>
        <dbReference type="ARBA" id="ARBA00023015"/>
    </source>
</evidence>
<dbReference type="Proteomes" id="UP001327560">
    <property type="component" value="Chromosome 3"/>
</dbReference>
<evidence type="ECO:0000256" key="3">
    <source>
        <dbReference type="ARBA" id="ARBA00023163"/>
    </source>
</evidence>
<evidence type="ECO:0000256" key="2">
    <source>
        <dbReference type="ARBA" id="ARBA00023125"/>
    </source>
</evidence>
<evidence type="ECO:0000313" key="7">
    <source>
        <dbReference type="EMBL" id="WOL01473.1"/>
    </source>
</evidence>
<feature type="domain" description="NAC" evidence="6">
    <location>
        <begin position="8"/>
        <end position="148"/>
    </location>
</feature>
<proteinExistence type="predicted"/>
<keyword evidence="2" id="KW-0238">DNA-binding</keyword>
<keyword evidence="3" id="KW-0804">Transcription</keyword>
<dbReference type="PROSITE" id="PS51005">
    <property type="entry name" value="NAC"/>
    <property type="match status" value="1"/>
</dbReference>
<dbReference type="InterPro" id="IPR003441">
    <property type="entry name" value="NAC-dom"/>
</dbReference>
<dbReference type="InterPro" id="IPR036093">
    <property type="entry name" value="NAC_dom_sf"/>
</dbReference>
<sequence length="197" mass="21934">MEAVEYVFPVGLVFSPTDEQIVSHYLARKITGSLLPCCLISQADVYSTEPWNLLGAHSSEAYFFAIRKRKSNTCLRVDRRAGSGSWTLYAKELITSFVGGVETMVGWKNSLSFNNGQRKNSGWTMHEYEMFSASGEFQAQVVCHVKMVSRSNASGSGPLKRKRESSNLRALFSPSTSQQGRLRGAPQRGHVRIKKSC</sequence>
<dbReference type="PANTHER" id="PTHR31719:SF134">
    <property type="entry name" value="NAC DOMAIN-CONTAINING PROTEIN 104"/>
    <property type="match status" value="1"/>
</dbReference>
<keyword evidence="1" id="KW-0805">Transcription regulation</keyword>
<keyword evidence="8" id="KW-1185">Reference proteome</keyword>
<dbReference type="SUPFAM" id="SSF101941">
    <property type="entry name" value="NAC domain"/>
    <property type="match status" value="1"/>
</dbReference>
<dbReference type="PANTHER" id="PTHR31719">
    <property type="entry name" value="NAC TRANSCRIPTION FACTOR 56"/>
    <property type="match status" value="1"/>
</dbReference>
<feature type="region of interest" description="Disordered" evidence="5">
    <location>
        <begin position="151"/>
        <end position="197"/>
    </location>
</feature>
<dbReference type="EMBL" id="CP136892">
    <property type="protein sequence ID" value="WOL01473.1"/>
    <property type="molecule type" value="Genomic_DNA"/>
</dbReference>
<dbReference type="GO" id="GO:0006355">
    <property type="term" value="P:regulation of DNA-templated transcription"/>
    <property type="evidence" value="ECO:0007669"/>
    <property type="project" value="InterPro"/>
</dbReference>
<reference evidence="7 8" key="1">
    <citation type="submission" date="2023-10" db="EMBL/GenBank/DDBJ databases">
        <title>Chromosome-scale genome assembly provides insights into flower coloration mechanisms of Canna indica.</title>
        <authorList>
            <person name="Li C."/>
        </authorList>
    </citation>
    <scope>NUCLEOTIDE SEQUENCE [LARGE SCALE GENOMIC DNA]</scope>
    <source>
        <tissue evidence="7">Flower</tissue>
    </source>
</reference>
<dbReference type="Gene3D" id="2.170.150.80">
    <property type="entry name" value="NAC domain"/>
    <property type="match status" value="1"/>
</dbReference>
<organism evidence="7 8">
    <name type="scientific">Canna indica</name>
    <name type="common">Indian-shot</name>
    <dbReference type="NCBI Taxonomy" id="4628"/>
    <lineage>
        <taxon>Eukaryota</taxon>
        <taxon>Viridiplantae</taxon>
        <taxon>Streptophyta</taxon>
        <taxon>Embryophyta</taxon>
        <taxon>Tracheophyta</taxon>
        <taxon>Spermatophyta</taxon>
        <taxon>Magnoliopsida</taxon>
        <taxon>Liliopsida</taxon>
        <taxon>Zingiberales</taxon>
        <taxon>Cannaceae</taxon>
        <taxon>Canna</taxon>
    </lineage>
</organism>
<evidence type="ECO:0000313" key="8">
    <source>
        <dbReference type="Proteomes" id="UP001327560"/>
    </source>
</evidence>
<evidence type="ECO:0000256" key="4">
    <source>
        <dbReference type="ARBA" id="ARBA00023242"/>
    </source>
</evidence>
<dbReference type="GO" id="GO:0048731">
    <property type="term" value="P:system development"/>
    <property type="evidence" value="ECO:0007669"/>
    <property type="project" value="TreeGrafter"/>
</dbReference>